<dbReference type="InterPro" id="IPR007110">
    <property type="entry name" value="Ig-like_dom"/>
</dbReference>
<keyword evidence="7" id="KW-1185">Reference proteome</keyword>
<feature type="domain" description="Fibronectin type-III" evidence="6">
    <location>
        <begin position="448"/>
        <end position="544"/>
    </location>
</feature>
<dbReference type="Pfam" id="PF00041">
    <property type="entry name" value="fn3"/>
    <property type="match status" value="2"/>
</dbReference>
<dbReference type="PANTHER" id="PTHR44170:SF54">
    <property type="entry name" value="FI24025P1"/>
    <property type="match status" value="1"/>
</dbReference>
<feature type="transmembrane region" description="Helical" evidence="4">
    <location>
        <begin position="680"/>
        <end position="705"/>
    </location>
</feature>
<dbReference type="PANTHER" id="PTHR44170">
    <property type="entry name" value="PROTEIN SIDEKICK"/>
    <property type="match status" value="1"/>
</dbReference>
<feature type="domain" description="Ig-like" evidence="5">
    <location>
        <begin position="156"/>
        <end position="236"/>
    </location>
</feature>
<dbReference type="PROSITE" id="PS50853">
    <property type="entry name" value="FN3"/>
    <property type="match status" value="2"/>
</dbReference>
<dbReference type="Pfam" id="PF13927">
    <property type="entry name" value="Ig_3"/>
    <property type="match status" value="3"/>
</dbReference>
<dbReference type="RefSeq" id="XP_013776173.2">
    <property type="nucleotide sequence ID" value="XM_013920719.2"/>
</dbReference>
<proteinExistence type="predicted"/>
<evidence type="ECO:0000313" key="8">
    <source>
        <dbReference type="RefSeq" id="XP_013776173.2"/>
    </source>
</evidence>
<dbReference type="SMART" id="SM00408">
    <property type="entry name" value="IGc2"/>
    <property type="match status" value="3"/>
</dbReference>
<dbReference type="CDD" id="cd00096">
    <property type="entry name" value="Ig"/>
    <property type="match status" value="1"/>
</dbReference>
<organism evidence="7 8">
    <name type="scientific">Limulus polyphemus</name>
    <name type="common">Atlantic horseshoe crab</name>
    <dbReference type="NCBI Taxonomy" id="6850"/>
    <lineage>
        <taxon>Eukaryota</taxon>
        <taxon>Metazoa</taxon>
        <taxon>Ecdysozoa</taxon>
        <taxon>Arthropoda</taxon>
        <taxon>Chelicerata</taxon>
        <taxon>Merostomata</taxon>
        <taxon>Xiphosura</taxon>
        <taxon>Limulidae</taxon>
        <taxon>Limulus</taxon>
    </lineage>
</organism>
<dbReference type="SUPFAM" id="SSF49265">
    <property type="entry name" value="Fibronectin type III"/>
    <property type="match status" value="1"/>
</dbReference>
<feature type="region of interest" description="Disordered" evidence="3">
    <location>
        <begin position="714"/>
        <end position="739"/>
    </location>
</feature>
<dbReference type="InterPro" id="IPR036179">
    <property type="entry name" value="Ig-like_dom_sf"/>
</dbReference>
<keyword evidence="4" id="KW-1133">Transmembrane helix</keyword>
<dbReference type="InterPro" id="IPR013783">
    <property type="entry name" value="Ig-like_fold"/>
</dbReference>
<dbReference type="InterPro" id="IPR003599">
    <property type="entry name" value="Ig_sub"/>
</dbReference>
<dbReference type="InterPro" id="IPR036116">
    <property type="entry name" value="FN3_sf"/>
</dbReference>
<feature type="compositionally biased region" description="Polar residues" evidence="3">
    <location>
        <begin position="719"/>
        <end position="730"/>
    </location>
</feature>
<feature type="compositionally biased region" description="Basic and acidic residues" evidence="3">
    <location>
        <begin position="813"/>
        <end position="823"/>
    </location>
</feature>
<keyword evidence="2" id="KW-1015">Disulfide bond</keyword>
<evidence type="ECO:0000259" key="6">
    <source>
        <dbReference type="PROSITE" id="PS50853"/>
    </source>
</evidence>
<keyword evidence="4" id="KW-0812">Transmembrane</keyword>
<accession>A0ABM1B754</accession>
<feature type="domain" description="Fibronectin type-III" evidence="6">
    <location>
        <begin position="550"/>
        <end position="644"/>
    </location>
</feature>
<evidence type="ECO:0000256" key="4">
    <source>
        <dbReference type="SAM" id="Phobius"/>
    </source>
</evidence>
<feature type="domain" description="Ig-like" evidence="5">
    <location>
        <begin position="43"/>
        <end position="148"/>
    </location>
</feature>
<name>A0ABM1B754_LIMPO</name>
<evidence type="ECO:0000256" key="3">
    <source>
        <dbReference type="SAM" id="MobiDB-lite"/>
    </source>
</evidence>
<evidence type="ECO:0000256" key="1">
    <source>
        <dbReference type="ARBA" id="ARBA00022737"/>
    </source>
</evidence>
<sequence length="834" mass="93277">MNLRPVWFGRLQQRRDSVLRRFSFIHWYTFWCLLLHYTDANLPLSFDEEPSSVMMESGNKRAVFRCSVNQPNADIRWLWNGGHVEQSKPYHLRLRTRRQKLIVRLLRNEKHSSHNNHRHSSQPPESDQFQCIAYHQGMALVSRPARLIVGELQPFPPAKDVKLSVVAGNTAVIPCNPPYGNPQVVTEFTFNDTKIDHSAKYQRQPSGDLQIFNTRLSDTGIYRCSAYNPLTEQQVQAQHKVLLTVTNNRSSIPPSFTVAPNVTVSVVMGSNVTLECVATGVPPPNITWLKKGSQLHKRQHSQIGGNLLLAAVRREDEGMYMCVASNGIGSEVVRSTTLEVQEVPQIIKFSEDREIEEGKSLTLQCITKGQPKPAIHWFHNGIKIVKGPWIILKNDILIVKRTSQKHSGIYQCFATNQLDTTWASCVVTVIMGNGTTSHYDAFYVMLVPPSKPNLTPLSDDSVMVRWNVPKNDGLPILFFKVQYKESGGHWMTVDEDIAPHIHSYAITELQPGASYRFRIAAVYSNNDNKHGPSSSYTLLKDPPMKKPVIGPIIVHAEAESPSAITIQWQYRDIDAVPIEGYFIHYRTTHSAGDYNKVTALGSNTRSHTITHLLPDTSYDIKMQCFNAAGTSDFSNILNAKTSPSAILDATTDGYPVGQNGNRGNYNDNGNIEGSLQGNQLLYLVLGIVLGVMLLVLFVFLVLCIIKQRQQRNLARGNHVESQGKPTSNGHVITGNGHIPGHERINVSVNPLSEINTDESGKSLELNEIPSNNNEFVLRSTLNNSTDSRGEVEALLDHNIVKTLPQESNPNRNQPDKYIGKQSDEETSFISSDQS</sequence>
<feature type="domain" description="Ig-like" evidence="5">
    <location>
        <begin position="344"/>
        <end position="428"/>
    </location>
</feature>
<gene>
    <name evidence="8" type="primary">LOC106460958</name>
</gene>
<dbReference type="InterPro" id="IPR003598">
    <property type="entry name" value="Ig_sub2"/>
</dbReference>
<protein>
    <submittedName>
        <fullName evidence="8">Cell adhesion molecule-related/down-regulated by oncogenes-like</fullName>
    </submittedName>
</protein>
<dbReference type="GeneID" id="106460958"/>
<dbReference type="CDD" id="cd00063">
    <property type="entry name" value="FN3"/>
    <property type="match status" value="2"/>
</dbReference>
<keyword evidence="4" id="KW-0472">Membrane</keyword>
<feature type="domain" description="Ig-like" evidence="5">
    <location>
        <begin position="254"/>
        <end position="339"/>
    </location>
</feature>
<dbReference type="SMART" id="SM00060">
    <property type="entry name" value="FN3"/>
    <property type="match status" value="2"/>
</dbReference>
<reference evidence="8" key="1">
    <citation type="submission" date="2025-08" db="UniProtKB">
        <authorList>
            <consortium name="RefSeq"/>
        </authorList>
    </citation>
    <scope>IDENTIFICATION</scope>
    <source>
        <tissue evidence="8">Muscle</tissue>
    </source>
</reference>
<dbReference type="PROSITE" id="PS50835">
    <property type="entry name" value="IG_LIKE"/>
    <property type="match status" value="4"/>
</dbReference>
<dbReference type="InterPro" id="IPR003961">
    <property type="entry name" value="FN3_dom"/>
</dbReference>
<dbReference type="Gene3D" id="2.60.40.10">
    <property type="entry name" value="Immunoglobulins"/>
    <property type="match status" value="6"/>
</dbReference>
<evidence type="ECO:0000313" key="7">
    <source>
        <dbReference type="Proteomes" id="UP000694941"/>
    </source>
</evidence>
<dbReference type="SUPFAM" id="SSF48726">
    <property type="entry name" value="Immunoglobulin"/>
    <property type="match status" value="3"/>
</dbReference>
<feature type="region of interest" description="Disordered" evidence="3">
    <location>
        <begin position="803"/>
        <end position="834"/>
    </location>
</feature>
<evidence type="ECO:0000256" key="2">
    <source>
        <dbReference type="ARBA" id="ARBA00023157"/>
    </source>
</evidence>
<evidence type="ECO:0000259" key="5">
    <source>
        <dbReference type="PROSITE" id="PS50835"/>
    </source>
</evidence>
<dbReference type="SMART" id="SM00409">
    <property type="entry name" value="IG"/>
    <property type="match status" value="3"/>
</dbReference>
<keyword evidence="1" id="KW-0677">Repeat</keyword>
<dbReference type="Proteomes" id="UP000694941">
    <property type="component" value="Unplaced"/>
</dbReference>